<feature type="compositionally biased region" description="Low complexity" evidence="1">
    <location>
        <begin position="77"/>
        <end position="87"/>
    </location>
</feature>
<feature type="region of interest" description="Disordered" evidence="1">
    <location>
        <begin position="980"/>
        <end position="1011"/>
    </location>
</feature>
<feature type="region of interest" description="Disordered" evidence="1">
    <location>
        <begin position="101"/>
        <end position="122"/>
    </location>
</feature>
<comment type="caution">
    <text evidence="3">The sequence shown here is derived from an EMBL/GenBank/DDBJ whole genome shotgun (WGS) entry which is preliminary data.</text>
</comment>
<feature type="compositionally biased region" description="Basic and acidic residues" evidence="1">
    <location>
        <begin position="103"/>
        <end position="114"/>
    </location>
</feature>
<dbReference type="PROSITE" id="PS50010">
    <property type="entry name" value="DH_2"/>
    <property type="match status" value="1"/>
</dbReference>
<feature type="region of interest" description="Disordered" evidence="1">
    <location>
        <begin position="422"/>
        <end position="497"/>
    </location>
</feature>
<feature type="compositionally biased region" description="Pro residues" evidence="1">
    <location>
        <begin position="1924"/>
        <end position="1933"/>
    </location>
</feature>
<protein>
    <recommendedName>
        <fullName evidence="2">DH domain-containing protein</fullName>
    </recommendedName>
</protein>
<feature type="compositionally biased region" description="Low complexity" evidence="1">
    <location>
        <begin position="742"/>
        <end position="757"/>
    </location>
</feature>
<dbReference type="SUPFAM" id="SSF48065">
    <property type="entry name" value="DBL homology domain (DH-domain)"/>
    <property type="match status" value="1"/>
</dbReference>
<feature type="compositionally biased region" description="Low complexity" evidence="1">
    <location>
        <begin position="1127"/>
        <end position="1138"/>
    </location>
</feature>
<feature type="region of interest" description="Disordered" evidence="1">
    <location>
        <begin position="1608"/>
        <end position="1662"/>
    </location>
</feature>
<feature type="region of interest" description="Disordered" evidence="1">
    <location>
        <begin position="239"/>
        <end position="292"/>
    </location>
</feature>
<feature type="region of interest" description="Disordered" evidence="1">
    <location>
        <begin position="699"/>
        <end position="761"/>
    </location>
</feature>
<dbReference type="GO" id="GO:0005085">
    <property type="term" value="F:guanyl-nucleotide exchange factor activity"/>
    <property type="evidence" value="ECO:0007669"/>
    <property type="project" value="InterPro"/>
</dbReference>
<feature type="compositionally biased region" description="Polar residues" evidence="1">
    <location>
        <begin position="628"/>
        <end position="638"/>
    </location>
</feature>
<dbReference type="Proteomes" id="UP000567179">
    <property type="component" value="Unassembled WGS sequence"/>
</dbReference>
<feature type="region of interest" description="Disordered" evidence="1">
    <location>
        <begin position="144"/>
        <end position="200"/>
    </location>
</feature>
<evidence type="ECO:0000313" key="4">
    <source>
        <dbReference type="Proteomes" id="UP000567179"/>
    </source>
</evidence>
<feature type="region of interest" description="Disordered" evidence="1">
    <location>
        <begin position="1179"/>
        <end position="1273"/>
    </location>
</feature>
<name>A0A8H5BG00_9AGAR</name>
<proteinExistence type="predicted"/>
<dbReference type="OrthoDB" id="660555at2759"/>
<feature type="compositionally biased region" description="Basic and acidic residues" evidence="1">
    <location>
        <begin position="1991"/>
        <end position="2007"/>
    </location>
</feature>
<feature type="compositionally biased region" description="Low complexity" evidence="1">
    <location>
        <begin position="1080"/>
        <end position="1115"/>
    </location>
</feature>
<evidence type="ECO:0000256" key="1">
    <source>
        <dbReference type="SAM" id="MobiDB-lite"/>
    </source>
</evidence>
<accession>A0A8H5BG00</accession>
<evidence type="ECO:0000259" key="2">
    <source>
        <dbReference type="PROSITE" id="PS50010"/>
    </source>
</evidence>
<feature type="compositionally biased region" description="Polar residues" evidence="1">
    <location>
        <begin position="449"/>
        <end position="466"/>
    </location>
</feature>
<feature type="compositionally biased region" description="Acidic residues" evidence="1">
    <location>
        <begin position="179"/>
        <end position="199"/>
    </location>
</feature>
<reference evidence="3 4" key="1">
    <citation type="journal article" date="2020" name="ISME J.">
        <title>Uncovering the hidden diversity of litter-decomposition mechanisms in mushroom-forming fungi.</title>
        <authorList>
            <person name="Floudas D."/>
            <person name="Bentzer J."/>
            <person name="Ahren D."/>
            <person name="Johansson T."/>
            <person name="Persson P."/>
            <person name="Tunlid A."/>
        </authorList>
    </citation>
    <scope>NUCLEOTIDE SEQUENCE [LARGE SCALE GENOMIC DNA]</scope>
    <source>
        <strain evidence="3 4">CBS 101986</strain>
    </source>
</reference>
<organism evidence="3 4">
    <name type="scientific">Psilocybe cf. subviscida</name>
    <dbReference type="NCBI Taxonomy" id="2480587"/>
    <lineage>
        <taxon>Eukaryota</taxon>
        <taxon>Fungi</taxon>
        <taxon>Dikarya</taxon>
        <taxon>Basidiomycota</taxon>
        <taxon>Agaricomycotina</taxon>
        <taxon>Agaricomycetes</taxon>
        <taxon>Agaricomycetidae</taxon>
        <taxon>Agaricales</taxon>
        <taxon>Agaricineae</taxon>
        <taxon>Strophariaceae</taxon>
        <taxon>Psilocybe</taxon>
    </lineage>
</organism>
<feature type="compositionally biased region" description="Low complexity" evidence="1">
    <location>
        <begin position="699"/>
        <end position="708"/>
    </location>
</feature>
<feature type="region of interest" description="Disordered" evidence="1">
    <location>
        <begin position="1393"/>
        <end position="1467"/>
    </location>
</feature>
<feature type="region of interest" description="Disordered" evidence="1">
    <location>
        <begin position="1"/>
        <end position="88"/>
    </location>
</feature>
<dbReference type="Gene3D" id="1.20.900.10">
    <property type="entry name" value="Dbl homology (DH) domain"/>
    <property type="match status" value="1"/>
</dbReference>
<feature type="compositionally biased region" description="Low complexity" evidence="1">
    <location>
        <begin position="1415"/>
        <end position="1431"/>
    </location>
</feature>
<feature type="compositionally biased region" description="Acidic residues" evidence="1">
    <location>
        <begin position="1561"/>
        <end position="1575"/>
    </location>
</feature>
<feature type="compositionally biased region" description="Gly residues" evidence="1">
    <location>
        <begin position="1976"/>
        <end position="1985"/>
    </location>
</feature>
<feature type="region of interest" description="Disordered" evidence="1">
    <location>
        <begin position="1972"/>
        <end position="2022"/>
    </location>
</feature>
<feature type="compositionally biased region" description="Low complexity" evidence="1">
    <location>
        <begin position="1628"/>
        <end position="1646"/>
    </location>
</feature>
<feature type="compositionally biased region" description="Basic and acidic residues" evidence="1">
    <location>
        <begin position="266"/>
        <end position="279"/>
    </location>
</feature>
<feature type="compositionally biased region" description="Gly residues" evidence="1">
    <location>
        <begin position="1224"/>
        <end position="1233"/>
    </location>
</feature>
<feature type="compositionally biased region" description="Low complexity" evidence="1">
    <location>
        <begin position="715"/>
        <end position="733"/>
    </location>
</feature>
<feature type="region of interest" description="Disordered" evidence="1">
    <location>
        <begin position="1553"/>
        <end position="1577"/>
    </location>
</feature>
<feature type="compositionally biased region" description="Low complexity" evidence="1">
    <location>
        <begin position="991"/>
        <end position="1008"/>
    </location>
</feature>
<feature type="region of interest" description="Disordered" evidence="1">
    <location>
        <begin position="2175"/>
        <end position="2233"/>
    </location>
</feature>
<feature type="compositionally biased region" description="Low complexity" evidence="1">
    <location>
        <begin position="1187"/>
        <end position="1211"/>
    </location>
</feature>
<feature type="region of interest" description="Disordered" evidence="1">
    <location>
        <begin position="1032"/>
        <end position="1156"/>
    </location>
</feature>
<dbReference type="InterPro" id="IPR000219">
    <property type="entry name" value="DH_dom"/>
</dbReference>
<feature type="region of interest" description="Disordered" evidence="1">
    <location>
        <begin position="573"/>
        <end position="639"/>
    </location>
</feature>
<feature type="compositionally biased region" description="Low complexity" evidence="1">
    <location>
        <begin position="2175"/>
        <end position="2200"/>
    </location>
</feature>
<feature type="compositionally biased region" description="Basic and acidic residues" evidence="1">
    <location>
        <begin position="1238"/>
        <end position="1251"/>
    </location>
</feature>
<dbReference type="PANTHER" id="PTHR24216">
    <property type="entry name" value="PAXILLIN-RELATED"/>
    <property type="match status" value="1"/>
</dbReference>
<feature type="compositionally biased region" description="Polar residues" evidence="1">
    <location>
        <begin position="980"/>
        <end position="990"/>
    </location>
</feature>
<evidence type="ECO:0000313" key="3">
    <source>
        <dbReference type="EMBL" id="KAF5321472.1"/>
    </source>
</evidence>
<dbReference type="EMBL" id="JAACJJ010000028">
    <property type="protein sequence ID" value="KAF5321472.1"/>
    <property type="molecule type" value="Genomic_DNA"/>
</dbReference>
<dbReference type="Pfam" id="PF00621">
    <property type="entry name" value="RhoGEF"/>
    <property type="match status" value="1"/>
</dbReference>
<dbReference type="PANTHER" id="PTHR24216:SF65">
    <property type="entry name" value="PAXILLIN-LIKE PROTEIN 1"/>
    <property type="match status" value="1"/>
</dbReference>
<dbReference type="InterPro" id="IPR035899">
    <property type="entry name" value="DBL_dom_sf"/>
</dbReference>
<feature type="compositionally biased region" description="Low complexity" evidence="1">
    <location>
        <begin position="1032"/>
        <end position="1054"/>
    </location>
</feature>
<feature type="compositionally biased region" description="Low complexity" evidence="1">
    <location>
        <begin position="920"/>
        <end position="934"/>
    </location>
</feature>
<keyword evidence="4" id="KW-1185">Reference proteome</keyword>
<sequence length="2233" mass="233322">MPSWSEFLLPHPDPHSRTIRTPPSSPAHPRSRPHARPSPNSPYTQGPQTPPVRHHLSAQGYLQPPPRSRYRPPPPGTASGSSSAQSSVQDLALRLVVSASATGREHINQKRPRADSAVISSASCTSFSCASARGRSSWQAVAEAFGSKGKEVQKRDRKGKGKAMERSPPPSIGVLAFEVEQEEEAEEEEDSGSEVETDWENVTMEEAAGIVTDFEGRRHDWGKIGLAISRSLLWSRSGDNLDRHNRHWSGRGGGGGSEEGTSSRRVGVDRRRQGGEETPRGSTQRRNAPELKRKETVIGVNETDAVDYIRSGFGSGGIGVGERVGIGDHHAPAVGLEKKNQGQTPVISINGVELVDGVAGSSLNERSPLSQTCEKVPTRISESSSSSQLSTFFSSNIPAHSSAFPSSSRVASPSPALNAAEVSPADIYKRNRRHRPDRSCAINDDTVEPSLQHSAACPSSSLNTAVGCSGAGPGNNEDGPKLGIQQSGGRGGGTTVVDGYAHGDTHADVKGTVTSMDERGGKFQREEPGDRIIDDNVGVGVEDAAVDDGDIDTVIPCDRLPLFDLTHNHHPHVLQQDEDSEDTPVVRSQPLPPAHSFSTKPPQSRPPDSPLESALTPRPLSPKISQPGLPQNNSSVQSLPALPSSIYDECLHPDPDPHMGLLNLGIAMARTPLVSSPDARSHASHTRVAHVVPVVSSPPAGVTASAGSTLHQHDGASVSSVASKTSSKASKLSKAAKKSLKSKSSGSFTTSSSASTSRSDVTANSQLLPPTMLLPPTLGTPCVVSPLAFDPATYFDSFSSVSMTAAFSANPSTNALAGPSRASSSSTGVLTKPAKPLQVGTGRAWRLREMVEEDDGLDSGSDDESHEYAEVKKTVDMEPPISPSILPSVLALTTLDAPEEVPPVTKPPSAPAPLFRPSILSSASPASQPNPSLSTSTHTAPSFAPVAPLSIAKKNPQTTQKPAAAPSPSVVSLLARRFSFNSKSGGNSRESYSPASSPGASRPSSPSPLRNESFERRVAEVVSMLENTTVSGAASDSASAAASGEGGPEAPSASLPQPVPPLESDSTPESPPLNLPPPTTSAVYSSSSTAPSAWATQKPDLSQSSSNVPSSSASSVDTFFEFGTGMGSSSSGLSSMGSKATTPGTSPGPQLSAIAGPLSGSLAKRWRRWSNNLGVWEREGQKEQGVASSSSSSLIASAKPSANTNTNTSTSQGQLQKQNQFGRSTGGEGGAVGGADRVPSRSDAESAEATREGLSGALSSPGKGTGGGVSDEGHVKYAGQSRLCLDTMTMELNGEIERAHACCVSSALRHSVVIDLRSFDSRTVSASTIIGASSTTTTMPFTASVPLPTASVPASTRKLVKPRPNLWSASVDDQHHHDLQRIFSADDASAVASASSSRLRTKKPKFTLGGNSYTKSDSPDSPKASSFSSNSTPDRRPVSTYGSVAGSRTAATSTSTTNGLARRDTFRPPLIRRDAVVTPEQATRRWTLASAITDEAISDEGLLKELERIRIVSEWDRRRARVIEREKGKRGNVDRRTRALSLDAAEVLACTGVQGTQADQREDEAEQTDEEEDGDEVRLWEIDVGFEIWEGREGMLAREREREMERARVAERQRVDRENEKVDGDTASMSTGSSGHSLSSTSVEHSPNTTPETTPPFSPLAMSPGFAAAASSSAEPANGAKLASLNSTVNKTKPGTALVKQPAPTWLAAQRALLICRELILTERRYLGLMRLLLDTHTPSYAYQDQSHPHASMRTSASTSDIPSLQQHYRSIQQQLQYHSSVTTTTYASLPANPSSGTQQTHVLIGPTPPTRMLAATMPLADTTARFLRAIEDAPSVGGVAKAFVDHELEMEEVYVAWCREVGAWFVDGATAGAAVVGSARGGASSHSPNTTSWLPSPPGSTDGHTGHGHEAGAGGSSTIRLVPIPPPTPPLPGIPPYAGAVSANGLASSSSPTSPLKRVAGSWRRSMTSIPSLVGGAGSSGGLYGASADAHGKREKEREREKEKELPTMATARGDSSPSSPTTALAAGFVFIGGERVLSPGGGAYANGGLGGLGTRVTGGASGSSLNASAGVEVPPAKPLRKLGVRDLAILPTQRVMRYVLLYRDLLAHTPAAASSRVLVERALAVATRIAENCDRAQGHSAFVAPNAVSSQSPSNVNSLKTAASQSLVSSALGSGTSSGASASRSGSGASNSSHSSGSNWRRKGKSRSRTASLNAGPIPVLAPMTPVVQKV</sequence>
<gene>
    <name evidence="3" type="ORF">D9619_000404</name>
</gene>
<feature type="compositionally biased region" description="Basic and acidic residues" evidence="1">
    <location>
        <begin position="1608"/>
        <end position="1624"/>
    </location>
</feature>
<feature type="compositionally biased region" description="Pro residues" evidence="1">
    <location>
        <begin position="1069"/>
        <end position="1079"/>
    </location>
</feature>
<feature type="compositionally biased region" description="Pro residues" evidence="1">
    <location>
        <begin position="63"/>
        <end position="76"/>
    </location>
</feature>
<feature type="region of interest" description="Disordered" evidence="1">
    <location>
        <begin position="900"/>
        <end position="941"/>
    </location>
</feature>
<feature type="region of interest" description="Disordered" evidence="1">
    <location>
        <begin position="1879"/>
        <end position="1933"/>
    </location>
</feature>
<feature type="domain" description="DH" evidence="2">
    <location>
        <begin position="2082"/>
        <end position="2138"/>
    </location>
</feature>
<feature type="compositionally biased region" description="Polar residues" evidence="1">
    <location>
        <begin position="1212"/>
        <end position="1221"/>
    </location>
</feature>
<feature type="compositionally biased region" description="Polar residues" evidence="1">
    <location>
        <begin position="1139"/>
        <end position="1149"/>
    </location>
</feature>
<feature type="compositionally biased region" description="Pro residues" evidence="1">
    <location>
        <begin position="900"/>
        <end position="911"/>
    </location>
</feature>